<evidence type="ECO:0000313" key="6">
    <source>
        <dbReference type="EMBL" id="QNT35591.1"/>
    </source>
</evidence>
<dbReference type="SUPFAM" id="SSF102114">
    <property type="entry name" value="Radical SAM enzymes"/>
    <property type="match status" value="1"/>
</dbReference>
<keyword evidence="3" id="KW-0408">Iron</keyword>
<evidence type="ECO:0000256" key="3">
    <source>
        <dbReference type="ARBA" id="ARBA00023004"/>
    </source>
</evidence>
<dbReference type="SFLD" id="SFLDS00029">
    <property type="entry name" value="Radical_SAM"/>
    <property type="match status" value="1"/>
</dbReference>
<reference evidence="6" key="1">
    <citation type="submission" date="2020-07" db="EMBL/GenBank/DDBJ databases">
        <title>Unique genomic features of the anaerobic methanotrophic archaea.</title>
        <authorList>
            <person name="Chadwick G.L."/>
            <person name="Skennerton C.T."/>
            <person name="Laso-Perez R."/>
            <person name="Leu A.O."/>
            <person name="Speth D.R."/>
            <person name="Yu H."/>
            <person name="Morgan-Lang C."/>
            <person name="Hatzenpichler R."/>
            <person name="Goudeau D."/>
            <person name="Malmstrom R."/>
            <person name="Brazelton W.J."/>
            <person name="Woyke T."/>
            <person name="Hallam S.J."/>
            <person name="Tyson G.W."/>
            <person name="Wegener G."/>
            <person name="Boetius A."/>
            <person name="Orphan V."/>
        </authorList>
    </citation>
    <scope>NUCLEOTIDE SEQUENCE</scope>
</reference>
<protein>
    <recommendedName>
        <fullName evidence="5">Radical SAM core domain-containing protein</fullName>
    </recommendedName>
</protein>
<keyword evidence="2" id="KW-0479">Metal-binding</keyword>
<dbReference type="SMART" id="SM00729">
    <property type="entry name" value="Elp3"/>
    <property type="match status" value="1"/>
</dbReference>
<organism evidence="6">
    <name type="scientific">uncultured Methanosarcinales archaeon</name>
    <dbReference type="NCBI Taxonomy" id="183757"/>
    <lineage>
        <taxon>Archaea</taxon>
        <taxon>Methanobacteriati</taxon>
        <taxon>Methanobacteriota</taxon>
        <taxon>Stenosarchaea group</taxon>
        <taxon>Methanomicrobia</taxon>
        <taxon>Methanosarcinales</taxon>
        <taxon>environmental samples</taxon>
    </lineage>
</organism>
<feature type="domain" description="Radical SAM core" evidence="5">
    <location>
        <begin position="131"/>
        <end position="346"/>
    </location>
</feature>
<dbReference type="EMBL" id="MT776526">
    <property type="protein sequence ID" value="QNT35591.1"/>
    <property type="molecule type" value="Genomic_DNA"/>
</dbReference>
<dbReference type="InterPro" id="IPR007197">
    <property type="entry name" value="rSAM"/>
</dbReference>
<name>A0A7H1KNS7_9EURY</name>
<accession>A0A7H1KNS7</accession>
<dbReference type="Pfam" id="PF04055">
    <property type="entry name" value="Radical_SAM"/>
    <property type="match status" value="1"/>
</dbReference>
<dbReference type="Gene3D" id="3.20.20.70">
    <property type="entry name" value="Aldolase class I"/>
    <property type="match status" value="1"/>
</dbReference>
<dbReference type="GO" id="GO:0051536">
    <property type="term" value="F:iron-sulfur cluster binding"/>
    <property type="evidence" value="ECO:0007669"/>
    <property type="project" value="UniProtKB-KW"/>
</dbReference>
<keyword evidence="1" id="KW-0949">S-adenosyl-L-methionine</keyword>
<dbReference type="PANTHER" id="PTHR43726">
    <property type="entry name" value="3-METHYLORNITHINE SYNTHASE"/>
    <property type="match status" value="1"/>
</dbReference>
<proteinExistence type="predicted"/>
<sequence>MDAKIKAILIAEGLADIDPGLLGSPKVSTAGPGAGISSFFFRSGGHRVRLEARSDPDARLKVRRVAGLYQPERSSQSDRTTGSDRSDLVDRVLAANHPRMSPDHGAPEGDEVAILCGGEEIVRGVIEPALLHCPGQAYITISERCIYDCTFCPVPKLAGRTKSRDEVLKMVEDAYKTGNMHAISITSGIEHSPEEEVARAANIVKSLVKYNVPIGISVYPTADSSLILKGAGALEIKYNVETMDRNIFKRACADMDLDFVLASLEGAVEIFGRNRVYSNFIIGLGESDKTVKKSVRVLAELGVIPILRALVLHPLRPDLADVCPNAARPSADRLLMLAKFERKVLDDCGLNAGISETMCLPCAGCDLVPHRDV</sequence>
<dbReference type="PROSITE" id="PS51918">
    <property type="entry name" value="RADICAL_SAM"/>
    <property type="match status" value="1"/>
</dbReference>
<keyword evidence="4" id="KW-0411">Iron-sulfur</keyword>
<dbReference type="InterPro" id="IPR034422">
    <property type="entry name" value="HydE/PylB-like"/>
</dbReference>
<gene>
    <name evidence="6" type="ORF">HCAOCCDF_00039</name>
</gene>
<evidence type="ECO:0000259" key="5">
    <source>
        <dbReference type="PROSITE" id="PS51918"/>
    </source>
</evidence>
<dbReference type="GO" id="GO:0046872">
    <property type="term" value="F:metal ion binding"/>
    <property type="evidence" value="ECO:0007669"/>
    <property type="project" value="UniProtKB-KW"/>
</dbReference>
<evidence type="ECO:0000256" key="4">
    <source>
        <dbReference type="ARBA" id="ARBA00023014"/>
    </source>
</evidence>
<dbReference type="InterPro" id="IPR006638">
    <property type="entry name" value="Elp3/MiaA/NifB-like_rSAM"/>
</dbReference>
<dbReference type="GO" id="GO:0016740">
    <property type="term" value="F:transferase activity"/>
    <property type="evidence" value="ECO:0007669"/>
    <property type="project" value="TreeGrafter"/>
</dbReference>
<dbReference type="PANTHER" id="PTHR43726:SF1">
    <property type="entry name" value="BIOTIN SYNTHASE"/>
    <property type="match status" value="1"/>
</dbReference>
<dbReference type="AlphaFoldDB" id="A0A7H1KNS7"/>
<dbReference type="InterPro" id="IPR058240">
    <property type="entry name" value="rSAM_sf"/>
</dbReference>
<evidence type="ECO:0000256" key="2">
    <source>
        <dbReference type="ARBA" id="ARBA00022723"/>
    </source>
</evidence>
<dbReference type="InterPro" id="IPR013785">
    <property type="entry name" value="Aldolase_TIM"/>
</dbReference>
<evidence type="ECO:0000256" key="1">
    <source>
        <dbReference type="ARBA" id="ARBA00022691"/>
    </source>
</evidence>